<dbReference type="EMBL" id="CADCVC010000054">
    <property type="protein sequence ID" value="CAA9432102.1"/>
    <property type="molecule type" value="Genomic_DNA"/>
</dbReference>
<feature type="region of interest" description="Disordered" evidence="1">
    <location>
        <begin position="33"/>
        <end position="55"/>
    </location>
</feature>
<gene>
    <name evidence="2" type="ORF">AVDCRST_MAG80-648</name>
</gene>
<reference evidence="2" key="1">
    <citation type="submission" date="2020-02" db="EMBL/GenBank/DDBJ databases">
        <authorList>
            <person name="Meier V. D."/>
        </authorList>
    </citation>
    <scope>NUCLEOTIDE SEQUENCE</scope>
    <source>
        <strain evidence="2">AVDCRST_MAG80</strain>
    </source>
</reference>
<dbReference type="AlphaFoldDB" id="A0A6J4QA65"/>
<proteinExistence type="predicted"/>
<evidence type="ECO:0000313" key="2">
    <source>
        <dbReference type="EMBL" id="CAA9432102.1"/>
    </source>
</evidence>
<accession>A0A6J4QA65</accession>
<evidence type="ECO:0000256" key="1">
    <source>
        <dbReference type="SAM" id="MobiDB-lite"/>
    </source>
</evidence>
<sequence>MKINKVVKERVRITGRGVNLVGDVNAAIVANAHKKGGKKSVTHASSRQRVAQRRG</sequence>
<organism evidence="2">
    <name type="scientific">uncultured Rubrobacteraceae bacterium</name>
    <dbReference type="NCBI Taxonomy" id="349277"/>
    <lineage>
        <taxon>Bacteria</taxon>
        <taxon>Bacillati</taxon>
        <taxon>Actinomycetota</taxon>
        <taxon>Rubrobacteria</taxon>
        <taxon>Rubrobacterales</taxon>
        <taxon>Rubrobacteraceae</taxon>
        <taxon>environmental samples</taxon>
    </lineage>
</organism>
<name>A0A6J4QA65_9ACTN</name>
<protein>
    <submittedName>
        <fullName evidence="2">Uncharacterized protein</fullName>
    </submittedName>
</protein>